<evidence type="ECO:0000256" key="1">
    <source>
        <dbReference type="SAM" id="MobiDB-lite"/>
    </source>
</evidence>
<keyword evidence="3" id="KW-1185">Reference proteome</keyword>
<proteinExistence type="predicted"/>
<gene>
    <name evidence="2" type="ORF">PXEA_LOCUS15733</name>
</gene>
<evidence type="ECO:0000313" key="3">
    <source>
        <dbReference type="Proteomes" id="UP000784294"/>
    </source>
</evidence>
<dbReference type="Proteomes" id="UP000784294">
    <property type="component" value="Unassembled WGS sequence"/>
</dbReference>
<comment type="caution">
    <text evidence="2">The sequence shown here is derived from an EMBL/GenBank/DDBJ whole genome shotgun (WGS) entry which is preliminary data.</text>
</comment>
<name>A0A448WX20_9PLAT</name>
<organism evidence="2 3">
    <name type="scientific">Protopolystoma xenopodis</name>
    <dbReference type="NCBI Taxonomy" id="117903"/>
    <lineage>
        <taxon>Eukaryota</taxon>
        <taxon>Metazoa</taxon>
        <taxon>Spiralia</taxon>
        <taxon>Lophotrochozoa</taxon>
        <taxon>Platyhelminthes</taxon>
        <taxon>Monogenea</taxon>
        <taxon>Polyopisthocotylea</taxon>
        <taxon>Polystomatidea</taxon>
        <taxon>Polystomatidae</taxon>
        <taxon>Protopolystoma</taxon>
    </lineage>
</organism>
<evidence type="ECO:0000313" key="2">
    <source>
        <dbReference type="EMBL" id="VEL22293.1"/>
    </source>
</evidence>
<dbReference type="EMBL" id="CAAALY010055620">
    <property type="protein sequence ID" value="VEL22293.1"/>
    <property type="molecule type" value="Genomic_DNA"/>
</dbReference>
<reference evidence="2" key="1">
    <citation type="submission" date="2018-11" db="EMBL/GenBank/DDBJ databases">
        <authorList>
            <consortium name="Pathogen Informatics"/>
        </authorList>
    </citation>
    <scope>NUCLEOTIDE SEQUENCE</scope>
</reference>
<sequence length="176" mass="19433">MDGETEPDDRSLLRINSIKRKSIQTDTQTDANPDGRTDGRTDGREDTEQEIAISPSLPGPDEACYFWPDSANEAATMVISVDQFTTDIVVSDLSQKCRHPLQLLLPPPQPPGPSTSQLGRHSSACRAAKRRKHDTLDATAFDQVTQAMLPLPFRCHPSRRPDCLLFCPDGSNMTTK</sequence>
<feature type="region of interest" description="Disordered" evidence="1">
    <location>
        <begin position="1"/>
        <end position="60"/>
    </location>
</feature>
<dbReference type="AlphaFoldDB" id="A0A448WX20"/>
<protein>
    <submittedName>
        <fullName evidence="2">Uncharacterized protein</fullName>
    </submittedName>
</protein>
<feature type="compositionally biased region" description="Basic and acidic residues" evidence="1">
    <location>
        <begin position="33"/>
        <end position="46"/>
    </location>
</feature>
<accession>A0A448WX20</accession>